<organism evidence="18 19">
    <name type="scientific">Chryseosolibacter histidini</name>
    <dbReference type="NCBI Taxonomy" id="2782349"/>
    <lineage>
        <taxon>Bacteria</taxon>
        <taxon>Pseudomonadati</taxon>
        <taxon>Bacteroidota</taxon>
        <taxon>Cytophagia</taxon>
        <taxon>Cytophagales</taxon>
        <taxon>Chryseotaleaceae</taxon>
        <taxon>Chryseosolibacter</taxon>
    </lineage>
</organism>
<dbReference type="SMART" id="SM00387">
    <property type="entry name" value="HATPase_c"/>
    <property type="match status" value="1"/>
</dbReference>
<dbReference type="Pfam" id="PF12833">
    <property type="entry name" value="HTH_18"/>
    <property type="match status" value="1"/>
</dbReference>
<evidence type="ECO:0000256" key="4">
    <source>
        <dbReference type="ARBA" id="ARBA00022679"/>
    </source>
</evidence>
<evidence type="ECO:0000256" key="7">
    <source>
        <dbReference type="ARBA" id="ARBA00022840"/>
    </source>
</evidence>
<dbReference type="EC" id="2.7.13.3" evidence="2"/>
<dbReference type="GO" id="GO:0043565">
    <property type="term" value="F:sequence-specific DNA binding"/>
    <property type="evidence" value="ECO:0007669"/>
    <property type="project" value="InterPro"/>
</dbReference>
<dbReference type="InterPro" id="IPR015943">
    <property type="entry name" value="WD40/YVTN_repeat-like_dom_sf"/>
</dbReference>
<dbReference type="InterPro" id="IPR018060">
    <property type="entry name" value="HTH_AraC"/>
</dbReference>
<dbReference type="SUPFAM" id="SSF52172">
    <property type="entry name" value="CheY-like"/>
    <property type="match status" value="1"/>
</dbReference>
<dbReference type="CDD" id="cd16922">
    <property type="entry name" value="HATPase_EvgS-ArcB-TorS-like"/>
    <property type="match status" value="1"/>
</dbReference>
<evidence type="ECO:0000256" key="2">
    <source>
        <dbReference type="ARBA" id="ARBA00012438"/>
    </source>
</evidence>
<gene>
    <name evidence="18" type="ORF">KK083_27625</name>
</gene>
<dbReference type="Pfam" id="PF07495">
    <property type="entry name" value="Y_Y_Y"/>
    <property type="match status" value="1"/>
</dbReference>
<dbReference type="InterPro" id="IPR009057">
    <property type="entry name" value="Homeodomain-like_sf"/>
</dbReference>
<dbReference type="FunFam" id="3.30.565.10:FF:000037">
    <property type="entry name" value="Hybrid sensor histidine kinase/response regulator"/>
    <property type="match status" value="1"/>
</dbReference>
<keyword evidence="9" id="KW-0805">Transcription regulation</keyword>
<evidence type="ECO:0000259" key="15">
    <source>
        <dbReference type="PROSITE" id="PS01124"/>
    </source>
</evidence>
<name>A0AAP2DQM6_9BACT</name>
<dbReference type="FunFam" id="2.60.40.10:FF:000791">
    <property type="entry name" value="Two-component system sensor histidine kinase/response regulator"/>
    <property type="match status" value="1"/>
</dbReference>
<comment type="catalytic activity">
    <reaction evidence="1">
        <text>ATP + protein L-histidine = ADP + protein N-phospho-L-histidine.</text>
        <dbReference type="EC" id="2.7.13.3"/>
    </reaction>
</comment>
<dbReference type="Pfam" id="PF07494">
    <property type="entry name" value="Reg_prop"/>
    <property type="match status" value="8"/>
</dbReference>
<dbReference type="GO" id="GO:0003700">
    <property type="term" value="F:DNA-binding transcription factor activity"/>
    <property type="evidence" value="ECO:0007669"/>
    <property type="project" value="InterPro"/>
</dbReference>
<dbReference type="InterPro" id="IPR001789">
    <property type="entry name" value="Sig_transdc_resp-reg_receiver"/>
</dbReference>
<dbReference type="SUPFAM" id="SSF63829">
    <property type="entry name" value="Calcium-dependent phosphotriesterase"/>
    <property type="match status" value="4"/>
</dbReference>
<dbReference type="Pfam" id="PF00512">
    <property type="entry name" value="HisKA"/>
    <property type="match status" value="1"/>
</dbReference>
<evidence type="ECO:0000256" key="9">
    <source>
        <dbReference type="ARBA" id="ARBA00023015"/>
    </source>
</evidence>
<proteinExistence type="predicted"/>
<dbReference type="Gene3D" id="2.60.40.10">
    <property type="entry name" value="Immunoglobulins"/>
    <property type="match status" value="1"/>
</dbReference>
<dbReference type="Gene3D" id="1.10.287.130">
    <property type="match status" value="1"/>
</dbReference>
<keyword evidence="10" id="KW-0238">DNA-binding</keyword>
<dbReference type="InterPro" id="IPR004358">
    <property type="entry name" value="Sig_transdc_His_kin-like_C"/>
</dbReference>
<feature type="domain" description="HTH araC/xylS-type" evidence="15">
    <location>
        <begin position="1273"/>
        <end position="1372"/>
    </location>
</feature>
<keyword evidence="3 12" id="KW-0597">Phosphoprotein</keyword>
<dbReference type="CDD" id="cd00146">
    <property type="entry name" value="PKD"/>
    <property type="match status" value="1"/>
</dbReference>
<dbReference type="InterPro" id="IPR011110">
    <property type="entry name" value="Reg_prop"/>
</dbReference>
<sequence>MKFWPILFCLLPWLCCIQLSAQTHQYRFTRIDVNKGLSHNQIKTVLKDSRGFLWVGTISGLNRYDGYTIKVYRNDPGDSSSVISNDVNKLFEGPDGKIWIHTWSGPNVYDPLTETFHRNVKRILAKYGIPEGLINDIKKDSKGNYWFIHATQGLFRYAKNTGQTVKLDHQPGDSSSLTTNGITSWAEDPKGNIWILHSNGIIEKIDPSTLKVTYRNHELNQRFRNEVLEYNFTMDTDGDLWCYIPNNNSGLFYFNTTTQAWRHIDSTTPKPKLNMDIVRGIVQDDRGILWVATDHGGINLIDKRDFSVEYILHNKEDEKSLSQNSINVLYKDKEGIIWAGTFKSGVSYYHPNINRFRLYRQQIADATSLPFNDINAFVEDDKQNLWIGTNGGGLIYFDRKKNKFTQYLHDPSNPNSLSTNVIVSLCFDREKKLWIGTYFGGLNSFDGRKFTRYKHNPDDPASLGDDSIWEVFEDSQDNLWIGTLTHGVDLFDRKKQRFYHYQIGGVNSIHGSYVPAFMEDSEGNLWIGTGYGIDLLDKQSGRFTHYINQQNNPQTLSNNTILAMLEDSRGLIWIATYGGLNLFDKKTKTFTAYTQEDGLPHNSILTLLEDDHHNLWVSTPHGISNLIIDYVPGKKDSLSIRFRNYDETDGLQGKQFNENAAFRTSAGELIFAGASGFNLFKPEHIGFNVNKPRVILTDLQVFNKTVKIGEELNGKVMLQKAIYETEHLTLDHSDNVFSLEFAVLSNFHPEKSQYKYMMEGFDKDWAVTDAAHRRVTYTNLDPGNYTFMVKASNNDGVWNETPTSLAITVLPPFWKSRTAFVLYAVAILGALFLARWLILYNARMNFRIQQEREAAQRMHDLDVMKIRFFTNVSHEFRTPLTLILTPLEKMLKHAAAGEQRNQFELIHRNARRLLNLVNQLLDFRKLEVQEIKFNPSEGDIVKFIREVFYSFSDLSEKKNIRFTFQSSIQELETLFDQDKLEKILFNLLSNAFKFTPENGSVSVEVSFADKDDSTWLAINVKDSGIGIPVDKQEKIFERFFQHDLPKSMVNQGSGIGLSITREFVKIHGGSIAVESAPGQGSCFTVLLPLTELVPHTPGATIESAGFVSEEITEYHHHGERIGKKPVLLLVEDNEDFRFYLKDNLKLQYTVLEAKNGNEGLQRALASLPDLIVSDIMMPEMNGIELCKKIRTDQRTSHIPVILLTARTAEEQKIEGFDSGASDYVTKPFNFEILQSRIRNLLAQREAFQKMFHKHIDVKAADVPITSLDEKLIQNAIKVVESNLGDAEFTVEEFSRELGMSRVHLYKKLLALTGKSPLEFIRTIRLQRAAQLLEKSQLTVSEIAYQVGFNNPKYFSKYFKDHFNVLPSAYAGAKR</sequence>
<evidence type="ECO:0000256" key="6">
    <source>
        <dbReference type="ARBA" id="ARBA00022777"/>
    </source>
</evidence>
<evidence type="ECO:0000313" key="18">
    <source>
        <dbReference type="EMBL" id="MBT1700691.1"/>
    </source>
</evidence>
<feature type="modified residue" description="4-aspartylphosphate" evidence="12">
    <location>
        <position position="1174"/>
    </location>
</feature>
<feature type="transmembrane region" description="Helical" evidence="13">
    <location>
        <begin position="820"/>
        <end position="842"/>
    </location>
</feature>
<feature type="chain" id="PRO_5042981445" description="histidine kinase" evidence="14">
    <location>
        <begin position="22"/>
        <end position="1374"/>
    </location>
</feature>
<dbReference type="SUPFAM" id="SSF47384">
    <property type="entry name" value="Homodimeric domain of signal transducing histidine kinase"/>
    <property type="match status" value="1"/>
</dbReference>
<dbReference type="PROSITE" id="PS01124">
    <property type="entry name" value="HTH_ARAC_FAMILY_2"/>
    <property type="match status" value="1"/>
</dbReference>
<dbReference type="PROSITE" id="PS00041">
    <property type="entry name" value="HTH_ARAC_FAMILY_1"/>
    <property type="match status" value="1"/>
</dbReference>
<dbReference type="GO" id="GO:0005524">
    <property type="term" value="F:ATP binding"/>
    <property type="evidence" value="ECO:0007669"/>
    <property type="project" value="UniProtKB-KW"/>
</dbReference>
<evidence type="ECO:0000256" key="10">
    <source>
        <dbReference type="ARBA" id="ARBA00023125"/>
    </source>
</evidence>
<evidence type="ECO:0000256" key="14">
    <source>
        <dbReference type="SAM" id="SignalP"/>
    </source>
</evidence>
<reference evidence="18 19" key="1">
    <citation type="submission" date="2021-05" db="EMBL/GenBank/DDBJ databases">
        <title>A Polyphasic approach of four new species of the genus Ohtaekwangia: Ohtaekwangia histidinii sp. nov., Ohtaekwangia cretensis sp. nov., Ohtaekwangia indiensis sp. nov., Ohtaekwangia reichenbachii sp. nov. from diverse environment.</title>
        <authorList>
            <person name="Octaviana S."/>
        </authorList>
    </citation>
    <scope>NUCLEOTIDE SEQUENCE [LARGE SCALE GENOMIC DNA]</scope>
    <source>
        <strain evidence="18 19">PWU4</strain>
    </source>
</reference>
<evidence type="ECO:0000256" key="5">
    <source>
        <dbReference type="ARBA" id="ARBA00022741"/>
    </source>
</evidence>
<dbReference type="InterPro" id="IPR018062">
    <property type="entry name" value="HTH_AraC-typ_CS"/>
</dbReference>
<dbReference type="EMBL" id="JAHESF010000046">
    <property type="protein sequence ID" value="MBT1700691.1"/>
    <property type="molecule type" value="Genomic_DNA"/>
</dbReference>
<comment type="caution">
    <text evidence="18">The sequence shown here is derived from an EMBL/GenBank/DDBJ whole genome shotgun (WGS) entry which is preliminary data.</text>
</comment>
<evidence type="ECO:0000256" key="11">
    <source>
        <dbReference type="ARBA" id="ARBA00023163"/>
    </source>
</evidence>
<evidence type="ECO:0000313" key="19">
    <source>
        <dbReference type="Proteomes" id="UP001319200"/>
    </source>
</evidence>
<keyword evidence="14" id="KW-0732">Signal</keyword>
<accession>A0AAP2DQM6</accession>
<keyword evidence="8" id="KW-0902">Two-component regulatory system</keyword>
<evidence type="ECO:0000256" key="1">
    <source>
        <dbReference type="ARBA" id="ARBA00000085"/>
    </source>
</evidence>
<dbReference type="SMART" id="SM00342">
    <property type="entry name" value="HTH_ARAC"/>
    <property type="match status" value="1"/>
</dbReference>
<dbReference type="PROSITE" id="PS50109">
    <property type="entry name" value="HIS_KIN"/>
    <property type="match status" value="1"/>
</dbReference>
<dbReference type="InterPro" id="IPR011123">
    <property type="entry name" value="Y_Y_Y"/>
</dbReference>
<feature type="domain" description="Histidine kinase" evidence="16">
    <location>
        <begin position="871"/>
        <end position="1091"/>
    </location>
</feature>
<dbReference type="InterPro" id="IPR013783">
    <property type="entry name" value="Ig-like_fold"/>
</dbReference>
<keyword evidence="6" id="KW-0418">Kinase</keyword>
<evidence type="ECO:0000256" key="3">
    <source>
        <dbReference type="ARBA" id="ARBA00022553"/>
    </source>
</evidence>
<keyword evidence="5" id="KW-0547">Nucleotide-binding</keyword>
<dbReference type="SUPFAM" id="SSF55874">
    <property type="entry name" value="ATPase domain of HSP90 chaperone/DNA topoisomerase II/histidine kinase"/>
    <property type="match status" value="1"/>
</dbReference>
<keyword evidence="4" id="KW-0808">Transferase</keyword>
<dbReference type="Proteomes" id="UP001319200">
    <property type="component" value="Unassembled WGS sequence"/>
</dbReference>
<keyword evidence="13" id="KW-0812">Transmembrane</keyword>
<dbReference type="Gene3D" id="3.40.50.2300">
    <property type="match status" value="1"/>
</dbReference>
<protein>
    <recommendedName>
        <fullName evidence="2">histidine kinase</fullName>
        <ecNumber evidence="2">2.7.13.3</ecNumber>
    </recommendedName>
</protein>
<dbReference type="PRINTS" id="PR00344">
    <property type="entry name" value="BCTRLSENSOR"/>
</dbReference>
<evidence type="ECO:0000256" key="13">
    <source>
        <dbReference type="SAM" id="Phobius"/>
    </source>
</evidence>
<dbReference type="InterPro" id="IPR011006">
    <property type="entry name" value="CheY-like_superfamily"/>
</dbReference>
<dbReference type="InterPro" id="IPR003661">
    <property type="entry name" value="HisK_dim/P_dom"/>
</dbReference>
<keyword evidence="13" id="KW-1133">Transmembrane helix</keyword>
<dbReference type="Pfam" id="PF00072">
    <property type="entry name" value="Response_reg"/>
    <property type="match status" value="1"/>
</dbReference>
<keyword evidence="19" id="KW-1185">Reference proteome</keyword>
<evidence type="ECO:0000259" key="16">
    <source>
        <dbReference type="PROSITE" id="PS50109"/>
    </source>
</evidence>
<dbReference type="SMART" id="SM00448">
    <property type="entry name" value="REC"/>
    <property type="match status" value="1"/>
</dbReference>
<dbReference type="Pfam" id="PF02518">
    <property type="entry name" value="HATPase_c"/>
    <property type="match status" value="1"/>
</dbReference>
<evidence type="ECO:0000256" key="12">
    <source>
        <dbReference type="PROSITE-ProRule" id="PRU00169"/>
    </source>
</evidence>
<keyword evidence="7" id="KW-0067">ATP-binding</keyword>
<dbReference type="InterPro" id="IPR036890">
    <property type="entry name" value="HATPase_C_sf"/>
</dbReference>
<feature type="signal peptide" evidence="14">
    <location>
        <begin position="1"/>
        <end position="21"/>
    </location>
</feature>
<dbReference type="Gene3D" id="3.30.565.10">
    <property type="entry name" value="Histidine kinase-like ATPase, C-terminal domain"/>
    <property type="match status" value="1"/>
</dbReference>
<dbReference type="PANTHER" id="PTHR43547:SF2">
    <property type="entry name" value="HYBRID SIGNAL TRANSDUCTION HISTIDINE KINASE C"/>
    <property type="match status" value="1"/>
</dbReference>
<dbReference type="FunFam" id="3.40.50.2300:FF:000138">
    <property type="entry name" value="Two-component system sensor histidine kinase/response regulator"/>
    <property type="match status" value="1"/>
</dbReference>
<dbReference type="SUPFAM" id="SSF46689">
    <property type="entry name" value="Homeodomain-like"/>
    <property type="match status" value="1"/>
</dbReference>
<dbReference type="InterPro" id="IPR005467">
    <property type="entry name" value="His_kinase_dom"/>
</dbReference>
<dbReference type="GO" id="GO:0000155">
    <property type="term" value="F:phosphorelay sensor kinase activity"/>
    <property type="evidence" value="ECO:0007669"/>
    <property type="project" value="InterPro"/>
</dbReference>
<dbReference type="Gene3D" id="1.10.10.60">
    <property type="entry name" value="Homeodomain-like"/>
    <property type="match status" value="2"/>
</dbReference>
<dbReference type="PROSITE" id="PS50110">
    <property type="entry name" value="RESPONSE_REGULATORY"/>
    <property type="match status" value="1"/>
</dbReference>
<dbReference type="FunFam" id="1.10.287.130:FF:000034">
    <property type="entry name" value="Two-component system sensor histidine kinase/response regulator"/>
    <property type="match status" value="1"/>
</dbReference>
<keyword evidence="11" id="KW-0804">Transcription</keyword>
<evidence type="ECO:0000259" key="17">
    <source>
        <dbReference type="PROSITE" id="PS50110"/>
    </source>
</evidence>
<feature type="domain" description="Response regulatory" evidence="17">
    <location>
        <begin position="1126"/>
        <end position="1241"/>
    </location>
</feature>
<dbReference type="RefSeq" id="WP_254169379.1">
    <property type="nucleotide sequence ID" value="NZ_JAHESF010000046.1"/>
</dbReference>
<dbReference type="PANTHER" id="PTHR43547">
    <property type="entry name" value="TWO-COMPONENT HISTIDINE KINASE"/>
    <property type="match status" value="1"/>
</dbReference>
<dbReference type="InterPro" id="IPR036097">
    <property type="entry name" value="HisK_dim/P_sf"/>
</dbReference>
<dbReference type="CDD" id="cd00082">
    <property type="entry name" value="HisKA"/>
    <property type="match status" value="1"/>
</dbReference>
<dbReference type="CDD" id="cd17574">
    <property type="entry name" value="REC_OmpR"/>
    <property type="match status" value="1"/>
</dbReference>
<keyword evidence="13" id="KW-0472">Membrane</keyword>
<dbReference type="Gene3D" id="2.130.10.10">
    <property type="entry name" value="YVTN repeat-like/Quinoprotein amine dehydrogenase"/>
    <property type="match status" value="3"/>
</dbReference>
<evidence type="ECO:0000256" key="8">
    <source>
        <dbReference type="ARBA" id="ARBA00023012"/>
    </source>
</evidence>
<dbReference type="InterPro" id="IPR003594">
    <property type="entry name" value="HATPase_dom"/>
</dbReference>
<dbReference type="SMART" id="SM00388">
    <property type="entry name" value="HisKA"/>
    <property type="match status" value="1"/>
</dbReference>